<keyword evidence="3" id="KW-1185">Reference proteome</keyword>
<dbReference type="SUPFAM" id="SSF141452">
    <property type="entry name" value="Hcp1-like"/>
    <property type="match status" value="1"/>
</dbReference>
<dbReference type="EMBL" id="BHYL01000207">
    <property type="protein sequence ID" value="GCD20906.1"/>
    <property type="molecule type" value="Genomic_DNA"/>
</dbReference>
<feature type="region of interest" description="Disordered" evidence="1">
    <location>
        <begin position="135"/>
        <end position="157"/>
    </location>
</feature>
<dbReference type="Pfam" id="PF05638">
    <property type="entry name" value="T6SS_HCP"/>
    <property type="match status" value="1"/>
</dbReference>
<evidence type="ECO:0008006" key="4">
    <source>
        <dbReference type="Google" id="ProtNLM"/>
    </source>
</evidence>
<dbReference type="Gene3D" id="2.30.110.20">
    <property type="entry name" value="Hcp1-like"/>
    <property type="match status" value="1"/>
</dbReference>
<dbReference type="AlphaFoldDB" id="A0A401V1Y5"/>
<evidence type="ECO:0000256" key="1">
    <source>
        <dbReference type="SAM" id="MobiDB-lite"/>
    </source>
</evidence>
<dbReference type="PANTHER" id="PTHR36152">
    <property type="entry name" value="CYTOPLASMIC PROTEIN-RELATED"/>
    <property type="match status" value="1"/>
</dbReference>
<organism evidence="2 3">
    <name type="scientific">Cellulomonas algicola</name>
    <dbReference type="NCBI Taxonomy" id="2071633"/>
    <lineage>
        <taxon>Bacteria</taxon>
        <taxon>Bacillati</taxon>
        <taxon>Actinomycetota</taxon>
        <taxon>Actinomycetes</taxon>
        <taxon>Micrococcales</taxon>
        <taxon>Cellulomonadaceae</taxon>
        <taxon>Cellulomonas</taxon>
    </lineage>
</organism>
<dbReference type="InterPro" id="IPR036624">
    <property type="entry name" value="Hcp1-lik_sf"/>
</dbReference>
<dbReference type="OrthoDB" id="4826285at2"/>
<accession>A0A401V1Y5</accession>
<dbReference type="InterPro" id="IPR008514">
    <property type="entry name" value="T6SS_Hcp"/>
</dbReference>
<comment type="caution">
    <text evidence="2">The sequence shown here is derived from an EMBL/GenBank/DDBJ whole genome shotgun (WGS) entry which is preliminary data.</text>
</comment>
<dbReference type="PANTHER" id="PTHR36152:SF5">
    <property type="entry name" value="PROTEIN HCP1"/>
    <property type="match status" value="1"/>
</dbReference>
<protein>
    <recommendedName>
        <fullName evidence="4">Type VI secretion system tube protein Hcp</fullName>
    </recommendedName>
</protein>
<evidence type="ECO:0000313" key="2">
    <source>
        <dbReference type="EMBL" id="GCD20906.1"/>
    </source>
</evidence>
<gene>
    <name evidence="2" type="ORF">CTKZ_24680</name>
</gene>
<dbReference type="RefSeq" id="WP_124343416.1">
    <property type="nucleotide sequence ID" value="NZ_BHYL01000207.1"/>
</dbReference>
<name>A0A401V1Y5_9CELL</name>
<reference evidence="2 3" key="1">
    <citation type="submission" date="2018-11" db="EMBL/GenBank/DDBJ databases">
        <title>Draft genome sequence of Cellulomonas takizawaensis strain TKZ-21.</title>
        <authorList>
            <person name="Yamamura H."/>
            <person name="Hayashi T."/>
            <person name="Hamada M."/>
            <person name="Serisawa Y."/>
            <person name="Matsuyama K."/>
            <person name="Nakagawa Y."/>
            <person name="Otoguro M."/>
            <person name="Yanagida F."/>
            <person name="Hayakawa M."/>
        </authorList>
    </citation>
    <scope>NUCLEOTIDE SEQUENCE [LARGE SCALE GENOMIC DNA]</scope>
    <source>
        <strain evidence="2 3">TKZ-21</strain>
    </source>
</reference>
<dbReference type="Proteomes" id="UP000288246">
    <property type="component" value="Unassembled WGS sequence"/>
</dbReference>
<dbReference type="InterPro" id="IPR053165">
    <property type="entry name" value="HSI-I_assembly_Hcp1"/>
</dbReference>
<proteinExistence type="predicted"/>
<sequence length="157" mass="16957">MSTHAYLRIESVEGGSTDRHHEGWIEVRSFTWSETSGAGAGGHAAVSGRVTASPLVVTADVSVASPRLMVACARNERFDVAELEVVQAGENGGRPFLRWRLQDVVVSGYAVTAEDFLPVDTITLRFESLRFDVVPQQPDGTPGSPVTGEVDFTRPSR</sequence>
<evidence type="ECO:0000313" key="3">
    <source>
        <dbReference type="Proteomes" id="UP000288246"/>
    </source>
</evidence>